<evidence type="ECO:0000256" key="1">
    <source>
        <dbReference type="ARBA" id="ARBA00008520"/>
    </source>
</evidence>
<evidence type="ECO:0000256" key="4">
    <source>
        <dbReference type="ARBA" id="ARBA00022729"/>
    </source>
</evidence>
<accession>A0A1E5CUQ7</accession>
<evidence type="ECO:0000256" key="3">
    <source>
        <dbReference type="ARBA" id="ARBA00022597"/>
    </source>
</evidence>
<dbReference type="GO" id="GO:0042597">
    <property type="term" value="C:periplasmic space"/>
    <property type="evidence" value="ECO:0007669"/>
    <property type="project" value="UniProtKB-SubCell"/>
</dbReference>
<keyword evidence="3 6" id="KW-0762">Sugar transport</keyword>
<dbReference type="InterPro" id="IPR006059">
    <property type="entry name" value="SBP"/>
</dbReference>
<feature type="signal peptide" evidence="6">
    <location>
        <begin position="1"/>
        <end position="23"/>
    </location>
</feature>
<proteinExistence type="inferred from homology"/>
<keyword evidence="6" id="KW-0574">Periplasm</keyword>
<dbReference type="EMBL" id="AJYW02000228">
    <property type="protein sequence ID" value="OEE73636.1"/>
    <property type="molecule type" value="Genomic_DNA"/>
</dbReference>
<feature type="chain" id="PRO_5013426696" description="Maltodextrin-binding protein" evidence="6">
    <location>
        <begin position="24"/>
        <end position="392"/>
    </location>
</feature>
<evidence type="ECO:0000313" key="7">
    <source>
        <dbReference type="EMBL" id="OEE73636.1"/>
    </source>
</evidence>
<dbReference type="SUPFAM" id="SSF53850">
    <property type="entry name" value="Periplasmic binding protein-like II"/>
    <property type="match status" value="1"/>
</dbReference>
<organism evidence="7 8">
    <name type="scientific">Vibrio genomosp. F6 str. FF-238</name>
    <dbReference type="NCBI Taxonomy" id="1191298"/>
    <lineage>
        <taxon>Bacteria</taxon>
        <taxon>Pseudomonadati</taxon>
        <taxon>Pseudomonadota</taxon>
        <taxon>Gammaproteobacteria</taxon>
        <taxon>Vibrionales</taxon>
        <taxon>Vibrionaceae</taxon>
        <taxon>Vibrio</taxon>
    </lineage>
</organism>
<protein>
    <recommendedName>
        <fullName evidence="5 6">Maltodextrin-binding protein</fullName>
    </recommendedName>
</protein>
<dbReference type="AlphaFoldDB" id="A0A1E5CUQ7"/>
<comment type="subcellular location">
    <subcellularLocation>
        <location evidence="6">Periplasm</location>
    </subcellularLocation>
</comment>
<evidence type="ECO:0000256" key="2">
    <source>
        <dbReference type="ARBA" id="ARBA00022448"/>
    </source>
</evidence>
<dbReference type="InterPro" id="IPR006061">
    <property type="entry name" value="SBP_1_CS"/>
</dbReference>
<dbReference type="NCBIfam" id="NF007011">
    <property type="entry name" value="PRK09474.1"/>
    <property type="match status" value="1"/>
</dbReference>
<dbReference type="GO" id="GO:0055052">
    <property type="term" value="C:ATP-binding cassette (ABC) transporter complex, substrate-binding subunit-containing"/>
    <property type="evidence" value="ECO:0007669"/>
    <property type="project" value="TreeGrafter"/>
</dbReference>
<evidence type="ECO:0000256" key="5">
    <source>
        <dbReference type="ARBA" id="ARBA00030303"/>
    </source>
</evidence>
<evidence type="ECO:0000256" key="6">
    <source>
        <dbReference type="RuleBase" id="RU365005"/>
    </source>
</evidence>
<dbReference type="PROSITE" id="PS01037">
    <property type="entry name" value="SBP_BACTERIAL_1"/>
    <property type="match status" value="1"/>
</dbReference>
<dbReference type="Pfam" id="PF01547">
    <property type="entry name" value="SBP_bac_1"/>
    <property type="match status" value="1"/>
</dbReference>
<sequence>MKRAIKTLSVCALATLIASPVMAMEEGEITIWINGDKSYDGLSLIGKQFEEDTGVKVRVQHPDSLEAKFQQAAATGGGPDIIFWAHDRFGGYAESGLLYEINPSKEFKNKLADFSWDAVTFDGKLVGYPVAIETPSLIYNKDLLPNPPKTWEELESIHKEMAAQGKTGLMWDVKNAYFTWPMISSGGAFAFEKTATGYNAKSTGVNNAAGVHGLQFLVDMVNKGVINPNMDYSVAEGAFTKGEAAMTINGPWAWGNLDKLGVNYGVAVLPTLNGGKGNPFVGILSAGINAASPNTDLAVEFLENYLYKDESLKIMNDDKPLGAVTLKSFQKILESDERIKSTMINAENGEIMPNIPQMTAYWFAEGAAIDNAMQGKQTVKEALDMAAKQITK</sequence>
<dbReference type="GO" id="GO:0042956">
    <property type="term" value="P:maltodextrin transmembrane transport"/>
    <property type="evidence" value="ECO:0007669"/>
    <property type="project" value="TreeGrafter"/>
</dbReference>
<dbReference type="Proteomes" id="UP000094165">
    <property type="component" value="Unassembled WGS sequence"/>
</dbReference>
<dbReference type="PRINTS" id="PR00181">
    <property type="entry name" value="MALTOSEBP"/>
</dbReference>
<dbReference type="GO" id="GO:1901982">
    <property type="term" value="F:maltose binding"/>
    <property type="evidence" value="ECO:0007669"/>
    <property type="project" value="TreeGrafter"/>
</dbReference>
<reference evidence="7 8" key="1">
    <citation type="journal article" date="2012" name="Science">
        <title>Ecological populations of bacteria act as socially cohesive units of antibiotic production and resistance.</title>
        <authorList>
            <person name="Cordero O.X."/>
            <person name="Wildschutte H."/>
            <person name="Kirkup B."/>
            <person name="Proehl S."/>
            <person name="Ngo L."/>
            <person name="Hussain F."/>
            <person name="Le Roux F."/>
            <person name="Mincer T."/>
            <person name="Polz M.F."/>
        </authorList>
    </citation>
    <scope>NUCLEOTIDE SEQUENCE [LARGE SCALE GENOMIC DNA]</scope>
    <source>
        <strain evidence="7 8">FF-238</strain>
    </source>
</reference>
<dbReference type="RefSeq" id="WP_017052235.1">
    <property type="nucleotide sequence ID" value="NZ_AJYW02000228.1"/>
</dbReference>
<keyword evidence="8" id="KW-1185">Reference proteome</keyword>
<gene>
    <name evidence="7" type="ORF">A130_06880</name>
</gene>
<comment type="similarity">
    <text evidence="1 6">Belongs to the bacterial solute-binding protein 1 family.</text>
</comment>
<evidence type="ECO:0000313" key="8">
    <source>
        <dbReference type="Proteomes" id="UP000094165"/>
    </source>
</evidence>
<dbReference type="InterPro" id="IPR006060">
    <property type="entry name" value="Maltose/Cyclodextrin-bd"/>
</dbReference>
<comment type="function">
    <text evidence="6">Part of the ABC transporter complex MalEFGK involved in maltose/maltodextrin import. Binds maltose and higher maltodextrins.</text>
</comment>
<dbReference type="GO" id="GO:0015768">
    <property type="term" value="P:maltose transport"/>
    <property type="evidence" value="ECO:0007669"/>
    <property type="project" value="TreeGrafter"/>
</dbReference>
<name>A0A1E5CUQ7_9VIBR</name>
<dbReference type="PANTHER" id="PTHR30061:SF50">
    <property type="entry name" value="MALTOSE_MALTODEXTRIN-BINDING PERIPLASMIC PROTEIN"/>
    <property type="match status" value="1"/>
</dbReference>
<dbReference type="PANTHER" id="PTHR30061">
    <property type="entry name" value="MALTOSE-BINDING PERIPLASMIC PROTEIN"/>
    <property type="match status" value="1"/>
</dbReference>
<comment type="caution">
    <text evidence="7">The sequence shown here is derived from an EMBL/GenBank/DDBJ whole genome shotgun (WGS) entry which is preliminary data.</text>
</comment>
<dbReference type="Gene3D" id="3.40.190.10">
    <property type="entry name" value="Periplasmic binding protein-like II"/>
    <property type="match status" value="2"/>
</dbReference>
<dbReference type="GO" id="GO:0015144">
    <property type="term" value="F:carbohydrate transmembrane transporter activity"/>
    <property type="evidence" value="ECO:0007669"/>
    <property type="project" value="InterPro"/>
</dbReference>
<keyword evidence="4 6" id="KW-0732">Signal</keyword>
<keyword evidence="2 6" id="KW-0813">Transport</keyword>